<dbReference type="EMBL" id="FUEG01000010">
    <property type="protein sequence ID" value="SJL09127.1"/>
    <property type="molecule type" value="Genomic_DNA"/>
</dbReference>
<evidence type="ECO:0000256" key="1">
    <source>
        <dbReference type="ARBA" id="ARBA00005564"/>
    </source>
</evidence>
<dbReference type="InterPro" id="IPR050282">
    <property type="entry name" value="Cycloisomerase_2"/>
</dbReference>
<name>A0A284RK74_ARMOS</name>
<comment type="similarity">
    <text evidence="1">Belongs to the cycloisomerase 2 family.</text>
</comment>
<proteinExistence type="inferred from homology"/>
<dbReference type="Proteomes" id="UP000219338">
    <property type="component" value="Unassembled WGS sequence"/>
</dbReference>
<dbReference type="OrthoDB" id="1715191at2759"/>
<dbReference type="PANTHER" id="PTHR30344">
    <property type="entry name" value="6-PHOSPHOGLUCONOLACTONASE-RELATED"/>
    <property type="match status" value="1"/>
</dbReference>
<evidence type="ECO:0000313" key="3">
    <source>
        <dbReference type="Proteomes" id="UP000219338"/>
    </source>
</evidence>
<dbReference type="OMA" id="YATTWAT"/>
<accession>A0A284RK74</accession>
<gene>
    <name evidence="2" type="ORF">ARMOST_12503</name>
</gene>
<dbReference type="AlphaFoldDB" id="A0A284RK74"/>
<dbReference type="Gene3D" id="2.130.10.10">
    <property type="entry name" value="YVTN repeat-like/Quinoprotein amine dehydrogenase"/>
    <property type="match status" value="1"/>
</dbReference>
<sequence>MDIHILSGSFTSFSLFLLAFSPLNRSLRLLRTVPAAGPHQYIAQTPQAVYATTWATPPALHAWTLPALAHIGSTPITSTSSYITILDSHAYSMGGPTGEIHVLDSATGAWRQKIQEILFVESGKLDEADKTRKALRYGSHAIEFTADGNYGFVPVLGTEEIHVFKRGTNGTLERVAKAKGHAGDGPRHVKVHPNGEVVYCVTEHSTFYYTLSKIGMLEMHTGNKLDVYTFNTTPTLSLKLVSSQPLYASGSAHSYRGDTLLLTPSANQIFATTRGATHLDQGYISVFSLSSSGLLSGQVEYYETPISGGKAHAIDLLSKTSESSTAMDQESFSVPAESVWIVLTDDDPCTQAPEPCASVRILEWDGWDTGGIREVASYAGTEMQGGSHAVFLPAHADVEEVVRHDEL</sequence>
<dbReference type="InterPro" id="IPR015943">
    <property type="entry name" value="WD40/YVTN_repeat-like_dom_sf"/>
</dbReference>
<dbReference type="Pfam" id="PF10282">
    <property type="entry name" value="Lactonase"/>
    <property type="match status" value="1"/>
</dbReference>
<dbReference type="PANTHER" id="PTHR30344:SF4">
    <property type="entry name" value="CYCLASE, PUTATIVE (AFU_ORTHOLOGUE AFUA_6G11580)-RELATED"/>
    <property type="match status" value="1"/>
</dbReference>
<dbReference type="GO" id="GO:0017057">
    <property type="term" value="F:6-phosphogluconolactonase activity"/>
    <property type="evidence" value="ECO:0007669"/>
    <property type="project" value="TreeGrafter"/>
</dbReference>
<protein>
    <submittedName>
        <fullName evidence="2">Uncharacterized protein</fullName>
    </submittedName>
</protein>
<organism evidence="2 3">
    <name type="scientific">Armillaria ostoyae</name>
    <name type="common">Armillaria root rot fungus</name>
    <dbReference type="NCBI Taxonomy" id="47428"/>
    <lineage>
        <taxon>Eukaryota</taxon>
        <taxon>Fungi</taxon>
        <taxon>Dikarya</taxon>
        <taxon>Basidiomycota</taxon>
        <taxon>Agaricomycotina</taxon>
        <taxon>Agaricomycetes</taxon>
        <taxon>Agaricomycetidae</taxon>
        <taxon>Agaricales</taxon>
        <taxon>Marasmiineae</taxon>
        <taxon>Physalacriaceae</taxon>
        <taxon>Armillaria</taxon>
    </lineage>
</organism>
<dbReference type="STRING" id="47428.A0A284RK74"/>
<evidence type="ECO:0000313" key="2">
    <source>
        <dbReference type="EMBL" id="SJL09127.1"/>
    </source>
</evidence>
<dbReference type="SUPFAM" id="SSF75011">
    <property type="entry name" value="3-carboxy-cis,cis-mucoante lactonizing enzyme"/>
    <property type="match status" value="1"/>
</dbReference>
<dbReference type="InterPro" id="IPR019405">
    <property type="entry name" value="Lactonase_7-beta_prop"/>
</dbReference>
<keyword evidence="3" id="KW-1185">Reference proteome</keyword>
<reference evidence="3" key="1">
    <citation type="journal article" date="2017" name="Nat. Ecol. Evol.">
        <title>Genome expansion and lineage-specific genetic innovations in the forest pathogenic fungi Armillaria.</title>
        <authorList>
            <person name="Sipos G."/>
            <person name="Prasanna A.N."/>
            <person name="Walter M.C."/>
            <person name="O'Connor E."/>
            <person name="Balint B."/>
            <person name="Krizsan K."/>
            <person name="Kiss B."/>
            <person name="Hess J."/>
            <person name="Varga T."/>
            <person name="Slot J."/>
            <person name="Riley R."/>
            <person name="Boka B."/>
            <person name="Rigling D."/>
            <person name="Barry K."/>
            <person name="Lee J."/>
            <person name="Mihaltcheva S."/>
            <person name="LaButti K."/>
            <person name="Lipzen A."/>
            <person name="Waldron R."/>
            <person name="Moloney N.M."/>
            <person name="Sperisen C."/>
            <person name="Kredics L."/>
            <person name="Vagvoelgyi C."/>
            <person name="Patrignani A."/>
            <person name="Fitzpatrick D."/>
            <person name="Nagy I."/>
            <person name="Doyle S."/>
            <person name="Anderson J.B."/>
            <person name="Grigoriev I.V."/>
            <person name="Gueldener U."/>
            <person name="Muensterkoetter M."/>
            <person name="Nagy L.G."/>
        </authorList>
    </citation>
    <scope>NUCLEOTIDE SEQUENCE [LARGE SCALE GENOMIC DNA]</scope>
    <source>
        <strain evidence="3">C18/9</strain>
    </source>
</reference>